<dbReference type="SUPFAM" id="SSF51735">
    <property type="entry name" value="NAD(P)-binding Rossmann-fold domains"/>
    <property type="match status" value="1"/>
</dbReference>
<reference evidence="8 9" key="1">
    <citation type="submission" date="2025-04" db="UniProtKB">
        <authorList>
            <consortium name="RefSeq"/>
        </authorList>
    </citation>
    <scope>IDENTIFICATION</scope>
</reference>
<keyword evidence="7" id="KW-1185">Reference proteome</keyword>
<dbReference type="InterPro" id="IPR028939">
    <property type="entry name" value="P5C_Rdtase_cat_N"/>
</dbReference>
<dbReference type="RefSeq" id="XP_030071231.1">
    <property type="nucleotide sequence ID" value="XM_030215371.1"/>
</dbReference>
<dbReference type="Gene3D" id="3.40.50.720">
    <property type="entry name" value="NAD(P)-binding Rossmann-like Domain"/>
    <property type="match status" value="1"/>
</dbReference>
<dbReference type="PANTHER" id="PTHR11645">
    <property type="entry name" value="PYRROLINE-5-CARBOXYLATE REDUCTASE"/>
    <property type="match status" value="1"/>
</dbReference>
<dbReference type="AlphaFoldDB" id="A0A6P7Z3E9"/>
<feature type="region of interest" description="Disordered" evidence="5">
    <location>
        <begin position="350"/>
        <end position="371"/>
    </location>
</feature>
<dbReference type="GO" id="GO:0055129">
    <property type="term" value="P:L-proline biosynthetic process"/>
    <property type="evidence" value="ECO:0007669"/>
    <property type="project" value="TreeGrafter"/>
</dbReference>
<feature type="domain" description="Pyrroline-5-carboxylate reductase catalytic N-terminal" evidence="6">
    <location>
        <begin position="75"/>
        <end position="163"/>
    </location>
</feature>
<evidence type="ECO:0000256" key="5">
    <source>
        <dbReference type="SAM" id="MobiDB-lite"/>
    </source>
</evidence>
<evidence type="ECO:0000256" key="4">
    <source>
        <dbReference type="ARBA" id="ARBA00072230"/>
    </source>
</evidence>
<dbReference type="InterPro" id="IPR036291">
    <property type="entry name" value="NAD(P)-bd_dom_sf"/>
</dbReference>
<dbReference type="GeneID" id="115478123"/>
<evidence type="ECO:0000313" key="7">
    <source>
        <dbReference type="Proteomes" id="UP000515156"/>
    </source>
</evidence>
<keyword evidence="2" id="KW-0560">Oxidoreductase</keyword>
<evidence type="ECO:0000313" key="8">
    <source>
        <dbReference type="RefSeq" id="XP_030071230.1"/>
    </source>
</evidence>
<dbReference type="OrthoDB" id="195672at2759"/>
<evidence type="ECO:0000256" key="2">
    <source>
        <dbReference type="ARBA" id="ARBA00023002"/>
    </source>
</evidence>
<evidence type="ECO:0000259" key="6">
    <source>
        <dbReference type="Pfam" id="PF03807"/>
    </source>
</evidence>
<evidence type="ECO:0000256" key="1">
    <source>
        <dbReference type="ARBA" id="ARBA00005525"/>
    </source>
</evidence>
<evidence type="ECO:0000256" key="3">
    <source>
        <dbReference type="ARBA" id="ARBA00054560"/>
    </source>
</evidence>
<dbReference type="RefSeq" id="XP_030071230.1">
    <property type="nucleotide sequence ID" value="XM_030215370.1"/>
</dbReference>
<gene>
    <name evidence="8 9" type="primary">NOXRED1</name>
</gene>
<dbReference type="KEGG" id="muo:115478123"/>
<dbReference type="FunFam" id="3.40.50.720:FF:000447">
    <property type="entry name" value="NADP dependent oxidoreductase domain containing 1"/>
    <property type="match status" value="1"/>
</dbReference>
<dbReference type="CTD" id="122945"/>
<name>A0A6P7Z3E9_9AMPH</name>
<dbReference type="PANTHER" id="PTHR11645:SF58">
    <property type="entry name" value="NADP-DEPENDENT OXIDOREDUCTASE DOMAIN-CONTAINING PROTEIN 1"/>
    <property type="match status" value="1"/>
</dbReference>
<dbReference type="Proteomes" id="UP000515156">
    <property type="component" value="Chromosome 9"/>
</dbReference>
<protein>
    <recommendedName>
        <fullName evidence="4">NADP-dependent oxidoreductase domain-containing protein 1</fullName>
    </recommendedName>
</protein>
<dbReference type="Pfam" id="PF03807">
    <property type="entry name" value="F420_oxidored"/>
    <property type="match status" value="1"/>
</dbReference>
<evidence type="ECO:0000313" key="9">
    <source>
        <dbReference type="RefSeq" id="XP_030071231.1"/>
    </source>
</evidence>
<organism evidence="7 9">
    <name type="scientific">Microcaecilia unicolor</name>
    <dbReference type="NCBI Taxonomy" id="1415580"/>
    <lineage>
        <taxon>Eukaryota</taxon>
        <taxon>Metazoa</taxon>
        <taxon>Chordata</taxon>
        <taxon>Craniata</taxon>
        <taxon>Vertebrata</taxon>
        <taxon>Euteleostomi</taxon>
        <taxon>Amphibia</taxon>
        <taxon>Gymnophiona</taxon>
        <taxon>Siphonopidae</taxon>
        <taxon>Microcaecilia</taxon>
    </lineage>
</organism>
<comment type="function">
    <text evidence="3">Probable oxidoreductase.</text>
</comment>
<accession>A0A6P7Z3E9</accession>
<dbReference type="GO" id="GO:0004735">
    <property type="term" value="F:pyrroline-5-carboxylate reductase activity"/>
    <property type="evidence" value="ECO:0007669"/>
    <property type="project" value="TreeGrafter"/>
</dbReference>
<proteinExistence type="inferred from homology"/>
<comment type="similarity">
    <text evidence="1">Belongs to the pyrroline-5-carboxylate reductase family.</text>
</comment>
<sequence length="371" mass="40799">MSDITANLPSFQFEHAVEVCHQQFLHLRERSRGLLLNACCHAVFLCKLLDVISQKEEPESVPPPLKVDSNRERLKVGIIGCGHTGKQLARALLDLSGLLAQNIQISTRRPETLQELQSLGVNCFYDNCRLAAWAEVLFLCCLPSQLPNICSEIQAELPESSIVYSLVSAVPIARLKTLLCHSNILRPEYQYEANDDSHIWGTSGKITTALRDAVIVQATCPWHPGGGLAANARWFAAVVYAALNKCSNQSLSHKQSLQLLNNLLCHVPPTSQGEKKSCPSFVCENFVSQRFGASLQEEDAFPRFDLTAIHQKDTPFSKLLVSSPVLQDHLLQVYCTSVGVSEQVKENCLPSSSSEPCVSSQIPAVPVEAEP</sequence>
<feature type="compositionally biased region" description="Low complexity" evidence="5">
    <location>
        <begin position="351"/>
        <end position="360"/>
    </location>
</feature>